<comment type="caution">
    <text evidence="2">The sequence shown here is derived from an EMBL/GenBank/DDBJ whole genome shotgun (WGS) entry which is preliminary data.</text>
</comment>
<keyword evidence="1" id="KW-0732">Signal</keyword>
<name>F7W1S9_SORMK</name>
<dbReference type="OMA" id="ACNENAY"/>
<dbReference type="Proteomes" id="UP000001881">
    <property type="component" value="Unassembled WGS sequence"/>
</dbReference>
<protein>
    <submittedName>
        <fullName evidence="2">WGS project CABT00000000 data, contig 2.20</fullName>
    </submittedName>
</protein>
<evidence type="ECO:0000313" key="3">
    <source>
        <dbReference type="Proteomes" id="UP000001881"/>
    </source>
</evidence>
<dbReference type="VEuPathDB" id="FungiDB:SMAC_04552"/>
<evidence type="ECO:0000313" key="2">
    <source>
        <dbReference type="EMBL" id="CCC11564.1"/>
    </source>
</evidence>
<dbReference type="EMBL" id="CABT02000020">
    <property type="protein sequence ID" value="CCC11564.1"/>
    <property type="molecule type" value="Genomic_DNA"/>
</dbReference>
<dbReference type="OrthoDB" id="4566586at2759"/>
<feature type="signal peptide" evidence="1">
    <location>
        <begin position="1"/>
        <end position="21"/>
    </location>
</feature>
<feature type="chain" id="PRO_5003364804" evidence="1">
    <location>
        <begin position="22"/>
        <end position="221"/>
    </location>
</feature>
<dbReference type="InParanoid" id="F7W1S9"/>
<organism evidence="2 3">
    <name type="scientific">Sordaria macrospora (strain ATCC MYA-333 / DSM 997 / K(L3346) / K-hell)</name>
    <dbReference type="NCBI Taxonomy" id="771870"/>
    <lineage>
        <taxon>Eukaryota</taxon>
        <taxon>Fungi</taxon>
        <taxon>Dikarya</taxon>
        <taxon>Ascomycota</taxon>
        <taxon>Pezizomycotina</taxon>
        <taxon>Sordariomycetes</taxon>
        <taxon>Sordariomycetidae</taxon>
        <taxon>Sordariales</taxon>
        <taxon>Sordariaceae</taxon>
        <taxon>Sordaria</taxon>
    </lineage>
</organism>
<sequence>MKYRTLFSLFVATLSAAIVSAAPSHFGLGLKSGNAASAKRTTAELNTHDAADNSNCVTWTDGHGDLKWYVNINPLPPSLPFPSLVILINPSPLDNSNQFSIILGHANLVSIITKNYLTISMLNVTNKYMYLTPTIVLVNTTDILVIKSALKCSGDQWKSFASVLPWTIDTHGGNACNENAYNGPYDNTWVNYAGKHLNVPDDERCKWDKRLGFRCVVGREP</sequence>
<gene>
    <name evidence="2" type="ORF">SMAC_04552</name>
</gene>
<reference evidence="2 3" key="1">
    <citation type="journal article" date="2010" name="PLoS Genet.">
        <title>De novo assembly of a 40 Mb eukaryotic genome from short sequence reads: Sordaria macrospora, a model organism for fungal morphogenesis.</title>
        <authorList>
            <person name="Nowrousian M."/>
            <person name="Stajich J."/>
            <person name="Chu M."/>
            <person name="Engh I."/>
            <person name="Espagne E."/>
            <person name="Halliday K."/>
            <person name="Kamerewerd J."/>
            <person name="Kempken F."/>
            <person name="Knab B."/>
            <person name="Kuo H.C."/>
            <person name="Osiewacz H.D."/>
            <person name="Poeggeler S."/>
            <person name="Read N."/>
            <person name="Seiler S."/>
            <person name="Smith K."/>
            <person name="Zickler D."/>
            <person name="Kueck U."/>
            <person name="Freitag M."/>
        </authorList>
    </citation>
    <scope>NUCLEOTIDE SEQUENCE [LARGE SCALE GENOMIC DNA]</scope>
    <source>
        <strain evidence="3">ATCC MYA-333 / DSM 997 / K(L3346) / K-hell</strain>
        <tissue evidence="2">Mycelium</tissue>
    </source>
</reference>
<evidence type="ECO:0000256" key="1">
    <source>
        <dbReference type="SAM" id="SignalP"/>
    </source>
</evidence>
<proteinExistence type="predicted"/>
<dbReference type="HOGENOM" id="CLU_092873_0_0_1"/>
<dbReference type="eggNOG" id="ENOG502RWPS">
    <property type="taxonomic scope" value="Eukaryota"/>
</dbReference>
<keyword evidence="3" id="KW-1185">Reference proteome</keyword>
<accession>F7W1S9</accession>
<dbReference type="AlphaFoldDB" id="F7W1S9"/>